<feature type="domain" description="Rad50/SbcC-type AAA" evidence="4">
    <location>
        <begin position="22"/>
        <end position="47"/>
    </location>
</feature>
<dbReference type="Gene3D" id="3.40.50.300">
    <property type="entry name" value="P-loop containing nucleotide triphosphate hydrolases"/>
    <property type="match status" value="2"/>
</dbReference>
<feature type="coiled-coil region" evidence="1">
    <location>
        <begin position="704"/>
        <end position="734"/>
    </location>
</feature>
<dbReference type="GO" id="GO:0016887">
    <property type="term" value="F:ATP hydrolysis activity"/>
    <property type="evidence" value="ECO:0007669"/>
    <property type="project" value="InterPro"/>
</dbReference>
<dbReference type="Pfam" id="PF13476">
    <property type="entry name" value="AAA_23"/>
    <property type="match status" value="1"/>
</dbReference>
<gene>
    <name evidence="5" type="ORF">HH1059_02720</name>
</gene>
<feature type="compositionally biased region" description="Basic and acidic residues" evidence="2">
    <location>
        <begin position="254"/>
        <end position="265"/>
    </location>
</feature>
<dbReference type="EMBL" id="AP017372">
    <property type="protein sequence ID" value="BAU56949.1"/>
    <property type="molecule type" value="Genomic_DNA"/>
</dbReference>
<evidence type="ECO:0000259" key="4">
    <source>
        <dbReference type="Pfam" id="PF13476"/>
    </source>
</evidence>
<evidence type="ECO:0000256" key="2">
    <source>
        <dbReference type="SAM" id="MobiDB-lite"/>
    </source>
</evidence>
<dbReference type="RefSeq" id="WP_096407439.1">
    <property type="nucleotide sequence ID" value="NZ_AP017372.2"/>
</dbReference>
<sequence>MRLTRLEIQTLPGIEPGFAITDFGPGLNLVTGPNGSGKSSLIRALQALVVEPGPDDHFAIAVAASFSGDGQWTVRRTGQQQVWELDGRPAHSPRLPRRDVLRCYWLTMEDLLVADERDDRLGAELRRSLAGGYDLVALRNEEQFRVGKQNGVREAKALREAQAEQRRVEAEYADLYRQEAQLPELDEQIDAARRAAGRSEQLRQALALLQARRRRQQVEAVLADFATGLERLRGDEMERLNKLEQRRLNLEHELRRQGERREQARDQLAAAGFGDTPRPQAVELDSARDELEEARRAQEQLDQEQRQLERARASEQRARAELAGTANTEQSNPESANLISPQALHEAESLARRLQRCQAQQADLQGKLEGMPAATFATSHVELYWQAAHALRVWLAVGGFDARLLYAVLALALAGCGAAGVGAYQVEDWIALGGSVLAGLGIAAAGWLAPSDDRRAAQQRFSETGLQAPSRWRADAVRERLQELETARADLQRRQADAERAAELRNALQQVDKELAELEAERHELGHRLGFDPQLTAAALDRFVRLSEQLDRARDEGAAAQENCRRLEKTLEKSLARVRQHLAASGVECSAATGGLVELESALHELRERSRRAESAEREYHQAHSEQQRLERELDELASERGQLFEQAGLEEDQRDELARRCEQHPAWREQRDRLREAAAVEAERRSALASDEQLLSRVDSGDEQGLQAELEQAENEAAELEKLRDQASTIRTRLHDAGRDWRLEQAMAATESRQAALHERFAEGLFAEAAQVLLDNVEREHRQHHEPQVLSDARDRFRRFTRHNYDLCLGEDFTFFARDLSQQVDRDLGELSTGTRMQLLLAVRLAWADQLEQDRESLPLFLDEALTASDEERFVLIGATLGQMAREEGRQVFYLSARRHELPLWQRAVGELPHVIDLAQIRFGAASDSAQVDFALPERDPVPAPGEQEPAYDYAQRIGVPAIAPRAPAGSMHIFHLLRDDLPLLHRLLEDWRTMTLGQFEGLLDSSAAPAVIAAQTERQRLRGRCSVARLWLNAWRYGRGTPVDRTVLERSAAVSATFIDRVAELCDGLSGDGEALIEALRNGEVRRFQSSKIDELAQWLEDEGYIDPATPLDAEARERQVVQDAAMIASVDEIRRVVAWLEAGLAAA</sequence>
<evidence type="ECO:0000256" key="3">
    <source>
        <dbReference type="SAM" id="Phobius"/>
    </source>
</evidence>
<evidence type="ECO:0000256" key="1">
    <source>
        <dbReference type="SAM" id="Coils"/>
    </source>
</evidence>
<keyword evidence="6" id="KW-1185">Reference proteome</keyword>
<feature type="region of interest" description="Disordered" evidence="2">
    <location>
        <begin position="292"/>
        <end position="335"/>
    </location>
</feature>
<feature type="coiled-coil region" evidence="1">
    <location>
        <begin position="596"/>
        <end position="647"/>
    </location>
</feature>
<keyword evidence="3" id="KW-0472">Membrane</keyword>
<evidence type="ECO:0000313" key="6">
    <source>
        <dbReference type="Proteomes" id="UP000218890"/>
    </source>
</evidence>
<dbReference type="PANTHER" id="PTHR41259:SF1">
    <property type="entry name" value="DOUBLE-STRAND BREAK REPAIR RAD50 ATPASE, PUTATIVE-RELATED"/>
    <property type="match status" value="1"/>
</dbReference>
<dbReference type="InterPro" id="IPR038729">
    <property type="entry name" value="Rad50/SbcC_AAA"/>
</dbReference>
<keyword evidence="3" id="KW-1133">Transmembrane helix</keyword>
<dbReference type="Proteomes" id="UP000218890">
    <property type="component" value="Chromosome"/>
</dbReference>
<feature type="coiled-coil region" evidence="1">
    <location>
        <begin position="474"/>
        <end position="570"/>
    </location>
</feature>
<dbReference type="InterPro" id="IPR027417">
    <property type="entry name" value="P-loop_NTPase"/>
</dbReference>
<feature type="compositionally biased region" description="Basic and acidic residues" evidence="2">
    <location>
        <begin position="292"/>
        <end position="320"/>
    </location>
</feature>
<keyword evidence="3" id="KW-0812">Transmembrane</keyword>
<feature type="compositionally biased region" description="Polar residues" evidence="2">
    <location>
        <begin position="325"/>
        <end position="335"/>
    </location>
</feature>
<dbReference type="PANTHER" id="PTHR41259">
    <property type="entry name" value="DOUBLE-STRAND BREAK REPAIR RAD50 ATPASE, PUTATIVE-RELATED"/>
    <property type="match status" value="1"/>
</dbReference>
<accession>A0A0X8XBN0</accession>
<reference evidence="5" key="1">
    <citation type="submission" date="2016-02" db="EMBL/GenBank/DDBJ databases">
        <title>Halorhodospira halochloris DSM-1059 complete genome, version 2.</title>
        <authorList>
            <person name="Tsukatani Y."/>
        </authorList>
    </citation>
    <scope>NUCLEOTIDE SEQUENCE</scope>
    <source>
        <strain evidence="5">DSM 1059</strain>
    </source>
</reference>
<dbReference type="SUPFAM" id="SSF52540">
    <property type="entry name" value="P-loop containing nucleoside triphosphate hydrolases"/>
    <property type="match status" value="2"/>
</dbReference>
<proteinExistence type="predicted"/>
<feature type="transmembrane region" description="Helical" evidence="3">
    <location>
        <begin position="404"/>
        <end position="424"/>
    </location>
</feature>
<dbReference type="GO" id="GO:0006302">
    <property type="term" value="P:double-strand break repair"/>
    <property type="evidence" value="ECO:0007669"/>
    <property type="project" value="InterPro"/>
</dbReference>
<feature type="region of interest" description="Disordered" evidence="2">
    <location>
        <begin position="254"/>
        <end position="280"/>
    </location>
</feature>
<organism evidence="5 6">
    <name type="scientific">Halorhodospira halochloris</name>
    <name type="common">Ectothiorhodospira halochloris</name>
    <dbReference type="NCBI Taxonomy" id="1052"/>
    <lineage>
        <taxon>Bacteria</taxon>
        <taxon>Pseudomonadati</taxon>
        <taxon>Pseudomonadota</taxon>
        <taxon>Gammaproteobacteria</taxon>
        <taxon>Chromatiales</taxon>
        <taxon>Ectothiorhodospiraceae</taxon>
        <taxon>Halorhodospira</taxon>
    </lineage>
</organism>
<feature type="transmembrane region" description="Helical" evidence="3">
    <location>
        <begin position="430"/>
        <end position="450"/>
    </location>
</feature>
<protein>
    <submittedName>
        <fullName evidence="5">DNA double-strand break repair Rad50 ATPase</fullName>
    </submittedName>
</protein>
<name>A0A0X8XBN0_HALHR</name>
<dbReference type="KEGG" id="hhk:HH1059_02720"/>
<dbReference type="OrthoDB" id="9764467at2"/>
<keyword evidence="1" id="KW-0175">Coiled coil</keyword>
<dbReference type="AlphaFoldDB" id="A0A0X8XBN0"/>
<evidence type="ECO:0000313" key="5">
    <source>
        <dbReference type="EMBL" id="BAU56949.1"/>
    </source>
</evidence>